<evidence type="ECO:0000313" key="2">
    <source>
        <dbReference type="Proteomes" id="UP001589646"/>
    </source>
</evidence>
<evidence type="ECO:0000313" key="1">
    <source>
        <dbReference type="EMBL" id="MFB9532671.1"/>
    </source>
</evidence>
<proteinExistence type="predicted"/>
<reference evidence="1 2" key="1">
    <citation type="submission" date="2024-09" db="EMBL/GenBank/DDBJ databases">
        <authorList>
            <person name="Sun Q."/>
            <person name="Mori K."/>
        </authorList>
    </citation>
    <scope>NUCLEOTIDE SEQUENCE [LARGE SCALE GENOMIC DNA]</scope>
    <source>
        <strain evidence="1 2">JCM 3323</strain>
    </source>
</reference>
<comment type="caution">
    <text evidence="1">The sequence shown here is derived from an EMBL/GenBank/DDBJ whole genome shotgun (WGS) entry which is preliminary data.</text>
</comment>
<evidence type="ECO:0008006" key="3">
    <source>
        <dbReference type="Google" id="ProtNLM"/>
    </source>
</evidence>
<gene>
    <name evidence="1" type="ORF">ACFFRN_39205</name>
</gene>
<organism evidence="1 2">
    <name type="scientific">Nonomuraea roseola</name>
    <dbReference type="NCBI Taxonomy" id="46179"/>
    <lineage>
        <taxon>Bacteria</taxon>
        <taxon>Bacillati</taxon>
        <taxon>Actinomycetota</taxon>
        <taxon>Actinomycetes</taxon>
        <taxon>Streptosporangiales</taxon>
        <taxon>Streptosporangiaceae</taxon>
        <taxon>Nonomuraea</taxon>
    </lineage>
</organism>
<name>A0ABV5QB23_9ACTN</name>
<keyword evidence="2" id="KW-1185">Reference proteome</keyword>
<protein>
    <recommendedName>
        <fullName evidence="3">Transposase</fullName>
    </recommendedName>
</protein>
<sequence length="56" mass="6239">MTVRALDGPDEVAVVAGRSRPPSWSLMAWCAVWNQLERACPTLEDAWALAGRPWMI</sequence>
<dbReference type="Proteomes" id="UP001589646">
    <property type="component" value="Unassembled WGS sequence"/>
</dbReference>
<dbReference type="RefSeq" id="WP_346117709.1">
    <property type="nucleotide sequence ID" value="NZ_BAAAXC010000005.1"/>
</dbReference>
<accession>A0ABV5QB23</accession>
<dbReference type="EMBL" id="JBHMCE010000014">
    <property type="protein sequence ID" value="MFB9532671.1"/>
    <property type="molecule type" value="Genomic_DNA"/>
</dbReference>